<dbReference type="Proteomes" id="UP000320338">
    <property type="component" value="Unassembled WGS sequence"/>
</dbReference>
<accession>A0A4Y3WSV8</accession>
<reference evidence="1 2" key="1">
    <citation type="submission" date="2019-06" db="EMBL/GenBank/DDBJ databases">
        <title>Whole genome shotgun sequence of Pseudonocardia hydrocarbonoxydans NBRC 14498.</title>
        <authorList>
            <person name="Hosoyama A."/>
            <person name="Uohara A."/>
            <person name="Ohji S."/>
            <person name="Ichikawa N."/>
        </authorList>
    </citation>
    <scope>NUCLEOTIDE SEQUENCE [LARGE SCALE GENOMIC DNA]</scope>
    <source>
        <strain evidence="1 2">NBRC 14498</strain>
    </source>
</reference>
<dbReference type="EMBL" id="BJNG01000025">
    <property type="protein sequence ID" value="GEC20849.1"/>
    <property type="molecule type" value="Genomic_DNA"/>
</dbReference>
<keyword evidence="2" id="KW-1185">Reference proteome</keyword>
<evidence type="ECO:0000313" key="1">
    <source>
        <dbReference type="EMBL" id="GEC20849.1"/>
    </source>
</evidence>
<protein>
    <submittedName>
        <fullName evidence="1">Uncharacterized protein</fullName>
    </submittedName>
</protein>
<evidence type="ECO:0000313" key="2">
    <source>
        <dbReference type="Proteomes" id="UP000320338"/>
    </source>
</evidence>
<dbReference type="AlphaFoldDB" id="A0A4Y3WSV8"/>
<comment type="caution">
    <text evidence="1">The sequence shown here is derived from an EMBL/GenBank/DDBJ whole genome shotgun (WGS) entry which is preliminary data.</text>
</comment>
<gene>
    <name evidence="1" type="ORF">PHY01_31320</name>
</gene>
<proteinExistence type="predicted"/>
<name>A0A4Y3WSV8_9PSEU</name>
<organism evidence="1 2">
    <name type="scientific">Pseudonocardia hydrocarbonoxydans</name>
    <dbReference type="NCBI Taxonomy" id="76726"/>
    <lineage>
        <taxon>Bacteria</taxon>
        <taxon>Bacillati</taxon>
        <taxon>Actinomycetota</taxon>
        <taxon>Actinomycetes</taxon>
        <taxon>Pseudonocardiales</taxon>
        <taxon>Pseudonocardiaceae</taxon>
        <taxon>Pseudonocardia</taxon>
    </lineage>
</organism>
<sequence>MVGVTEQMSITAGGMVAGWWVELPLEEDGAPVWARIEVVLPPEKTMEDRYALRLRRDDEVWWVKVSGRLPFPVCDVDPTVGGPQGG</sequence>